<name>A0ABN3D1F0_9ACTN</name>
<evidence type="ECO:0000313" key="2">
    <source>
        <dbReference type="Proteomes" id="UP001499843"/>
    </source>
</evidence>
<reference evidence="1 2" key="1">
    <citation type="journal article" date="2019" name="Int. J. Syst. Evol. Microbiol.">
        <title>The Global Catalogue of Microorganisms (GCM) 10K type strain sequencing project: providing services to taxonomists for standard genome sequencing and annotation.</title>
        <authorList>
            <consortium name="The Broad Institute Genomics Platform"/>
            <consortium name="The Broad Institute Genome Sequencing Center for Infectious Disease"/>
            <person name="Wu L."/>
            <person name="Ma J."/>
        </authorList>
    </citation>
    <scope>NUCLEOTIDE SEQUENCE [LARGE SCALE GENOMIC DNA]</scope>
    <source>
        <strain evidence="1 2">JCM 16114</strain>
    </source>
</reference>
<accession>A0ABN3D1F0</accession>
<sequence length="130" mass="13756">MATPQAPKTPPRKSSKVVPLVVLGVLSVMVVGYCAAVADDDEVTADCVVQLEDGTYEVVDDDYCDDDGGSGGSHYYAGSRGAYLWYYGGRRVGNRVQGGTTLKPVDVTITSRNGKEIQRGGFGRSWTGGS</sequence>
<dbReference type="EMBL" id="BAAAQX010000052">
    <property type="protein sequence ID" value="GAA2215624.1"/>
    <property type="molecule type" value="Genomic_DNA"/>
</dbReference>
<organism evidence="1 2">
    <name type="scientific">Nonomuraea monospora</name>
    <dbReference type="NCBI Taxonomy" id="568818"/>
    <lineage>
        <taxon>Bacteria</taxon>
        <taxon>Bacillati</taxon>
        <taxon>Actinomycetota</taxon>
        <taxon>Actinomycetes</taxon>
        <taxon>Streptosporangiales</taxon>
        <taxon>Streptosporangiaceae</taxon>
        <taxon>Nonomuraea</taxon>
    </lineage>
</organism>
<dbReference type="Proteomes" id="UP001499843">
    <property type="component" value="Unassembled WGS sequence"/>
</dbReference>
<evidence type="ECO:0000313" key="1">
    <source>
        <dbReference type="EMBL" id="GAA2215624.1"/>
    </source>
</evidence>
<keyword evidence="2" id="KW-1185">Reference proteome</keyword>
<protein>
    <submittedName>
        <fullName evidence="1">Uncharacterized protein</fullName>
    </submittedName>
</protein>
<comment type="caution">
    <text evidence="1">The sequence shown here is derived from an EMBL/GenBank/DDBJ whole genome shotgun (WGS) entry which is preliminary data.</text>
</comment>
<gene>
    <name evidence="1" type="ORF">GCM10009850_110920</name>
</gene>
<proteinExistence type="predicted"/>